<evidence type="ECO:0000313" key="3">
    <source>
        <dbReference type="Proteomes" id="UP000036756"/>
    </source>
</evidence>
<name>A0A0J8D728_CLOCY</name>
<dbReference type="AlphaFoldDB" id="A0A0J8D728"/>
<dbReference type="EMBL" id="LFVU01000027">
    <property type="protein sequence ID" value="KMT21692.1"/>
    <property type="molecule type" value="Genomic_DNA"/>
</dbReference>
<accession>A0A0J8D728</accession>
<dbReference type="Proteomes" id="UP000036756">
    <property type="component" value="Unassembled WGS sequence"/>
</dbReference>
<keyword evidence="3" id="KW-1185">Reference proteome</keyword>
<dbReference type="PATRIC" id="fig|1121307.3.peg.1312"/>
<evidence type="ECO:0000256" key="1">
    <source>
        <dbReference type="SAM" id="Coils"/>
    </source>
</evidence>
<dbReference type="RefSeq" id="WP_048571108.1">
    <property type="nucleotide sequence ID" value="NZ_LFVU01000027.1"/>
</dbReference>
<dbReference type="STRING" id="1121307.CLCY_2c04540"/>
<organism evidence="2 3">
    <name type="scientific">Clostridium cylindrosporum DSM 605</name>
    <dbReference type="NCBI Taxonomy" id="1121307"/>
    <lineage>
        <taxon>Bacteria</taxon>
        <taxon>Bacillati</taxon>
        <taxon>Bacillota</taxon>
        <taxon>Clostridia</taxon>
        <taxon>Eubacteriales</taxon>
        <taxon>Clostridiaceae</taxon>
        <taxon>Clostridium</taxon>
    </lineage>
</organism>
<comment type="caution">
    <text evidence="2">The sequence shown here is derived from an EMBL/GenBank/DDBJ whole genome shotgun (WGS) entry which is preliminary data.</text>
</comment>
<protein>
    <recommendedName>
        <fullName evidence="4">Flagellar protein FliT</fullName>
    </recommendedName>
</protein>
<reference evidence="2 3" key="1">
    <citation type="submission" date="2015-06" db="EMBL/GenBank/DDBJ databases">
        <title>Draft genome sequence of the purine-degrading Clostridium cylindrosporum HC-1 (DSM 605).</title>
        <authorList>
            <person name="Poehlein A."/>
            <person name="Schiel-Bengelsdorf B."/>
            <person name="Bengelsdorf F."/>
            <person name="Daniel R."/>
            <person name="Duerre P."/>
        </authorList>
    </citation>
    <scope>NUCLEOTIDE SEQUENCE [LARGE SCALE GENOMIC DNA]</scope>
    <source>
        <strain evidence="2 3">DSM 605</strain>
    </source>
</reference>
<evidence type="ECO:0000313" key="2">
    <source>
        <dbReference type="EMBL" id="KMT21692.1"/>
    </source>
</evidence>
<sequence length="125" mass="14928">MNNLELINHLNKFKDKTLEIISVLEKDDEYILDNLDSLFRERQSIIDKIDTLETVQDEFKLIASELNLSFQEERLNSILEEKRKTLKDEVLQVKKDITKMKNQRLLNKKYVNMNPIDPVFLSKKF</sequence>
<evidence type="ECO:0008006" key="4">
    <source>
        <dbReference type="Google" id="ProtNLM"/>
    </source>
</evidence>
<keyword evidence="1" id="KW-0175">Coiled coil</keyword>
<proteinExistence type="predicted"/>
<gene>
    <name evidence="2" type="ORF">CLCY_2c04540</name>
</gene>
<feature type="coiled-coil region" evidence="1">
    <location>
        <begin position="76"/>
        <end position="103"/>
    </location>
</feature>